<dbReference type="Gramene" id="A10p09870.2_BraZ1">
    <property type="protein sequence ID" value="A10p09870.2_BraZ1.CDS.1"/>
    <property type="gene ID" value="A10g09870.2_BraZ1"/>
</dbReference>
<accession>A0A8D9I5F1</accession>
<protein>
    <submittedName>
        <fullName evidence="1">Uncharacterized protein</fullName>
    </submittedName>
</protein>
<sequence>MIIHIIPRSRTLFHSKLILYIITFLFCLLLHMRPTYCAINSTHPLYFIRTTRR</sequence>
<reference evidence="1 2" key="1">
    <citation type="submission" date="2021-07" db="EMBL/GenBank/DDBJ databases">
        <authorList>
            <consortium name="Genoscope - CEA"/>
            <person name="William W."/>
        </authorList>
    </citation>
    <scope>NUCLEOTIDE SEQUENCE [LARGE SCALE GENOMIC DNA]</scope>
</reference>
<evidence type="ECO:0000313" key="1">
    <source>
        <dbReference type="EMBL" id="CAG7909741.1"/>
    </source>
</evidence>
<dbReference type="AlphaFoldDB" id="A0A8D9I5F1"/>
<feature type="non-terminal residue" evidence="1">
    <location>
        <position position="53"/>
    </location>
</feature>
<name>A0A8D9I5F1_BRACM</name>
<dbReference type="Proteomes" id="UP000694005">
    <property type="component" value="Chromosome A10"/>
</dbReference>
<organism evidence="1 2">
    <name type="scientific">Brassica campestris</name>
    <name type="common">Field mustard</name>
    <dbReference type="NCBI Taxonomy" id="3711"/>
    <lineage>
        <taxon>Eukaryota</taxon>
        <taxon>Viridiplantae</taxon>
        <taxon>Streptophyta</taxon>
        <taxon>Embryophyta</taxon>
        <taxon>Tracheophyta</taxon>
        <taxon>Spermatophyta</taxon>
        <taxon>Magnoliopsida</taxon>
        <taxon>eudicotyledons</taxon>
        <taxon>Gunneridae</taxon>
        <taxon>Pentapetalae</taxon>
        <taxon>rosids</taxon>
        <taxon>malvids</taxon>
        <taxon>Brassicales</taxon>
        <taxon>Brassicaceae</taxon>
        <taxon>Brassiceae</taxon>
        <taxon>Brassica</taxon>
    </lineage>
</organism>
<gene>
    <name evidence="1" type="ORF">BRAPAZ1V2_A10P09870.2</name>
</gene>
<evidence type="ECO:0000313" key="2">
    <source>
        <dbReference type="Proteomes" id="UP000694005"/>
    </source>
</evidence>
<dbReference type="EMBL" id="LS974626">
    <property type="protein sequence ID" value="CAG7909741.1"/>
    <property type="molecule type" value="Genomic_DNA"/>
</dbReference>
<proteinExistence type="predicted"/>